<dbReference type="Proteomes" id="UP000054248">
    <property type="component" value="Unassembled WGS sequence"/>
</dbReference>
<evidence type="ECO:0000313" key="3">
    <source>
        <dbReference type="Proteomes" id="UP000054248"/>
    </source>
</evidence>
<organism evidence="2 3">
    <name type="scientific">Tulasnella calospora MUT 4182</name>
    <dbReference type="NCBI Taxonomy" id="1051891"/>
    <lineage>
        <taxon>Eukaryota</taxon>
        <taxon>Fungi</taxon>
        <taxon>Dikarya</taxon>
        <taxon>Basidiomycota</taxon>
        <taxon>Agaricomycotina</taxon>
        <taxon>Agaricomycetes</taxon>
        <taxon>Cantharellales</taxon>
        <taxon>Tulasnellaceae</taxon>
        <taxon>Tulasnella</taxon>
    </lineage>
</organism>
<evidence type="ECO:0000313" key="2">
    <source>
        <dbReference type="EMBL" id="KIO31764.1"/>
    </source>
</evidence>
<dbReference type="OrthoDB" id="3247214at2759"/>
<reference evidence="2 3" key="1">
    <citation type="submission" date="2014-04" db="EMBL/GenBank/DDBJ databases">
        <authorList>
            <consortium name="DOE Joint Genome Institute"/>
            <person name="Kuo A."/>
            <person name="Girlanda M."/>
            <person name="Perotto S."/>
            <person name="Kohler A."/>
            <person name="Nagy L.G."/>
            <person name="Floudas D."/>
            <person name="Copeland A."/>
            <person name="Barry K.W."/>
            <person name="Cichocki N."/>
            <person name="Veneault-Fourrey C."/>
            <person name="LaButti K."/>
            <person name="Lindquist E.A."/>
            <person name="Lipzen A."/>
            <person name="Lundell T."/>
            <person name="Morin E."/>
            <person name="Murat C."/>
            <person name="Sun H."/>
            <person name="Tunlid A."/>
            <person name="Henrissat B."/>
            <person name="Grigoriev I.V."/>
            <person name="Hibbett D.S."/>
            <person name="Martin F."/>
            <person name="Nordberg H.P."/>
            <person name="Cantor M.N."/>
            <person name="Hua S.X."/>
        </authorList>
    </citation>
    <scope>NUCLEOTIDE SEQUENCE [LARGE SCALE GENOMIC DNA]</scope>
    <source>
        <strain evidence="2 3">MUT 4182</strain>
    </source>
</reference>
<dbReference type="AlphaFoldDB" id="A0A0C3QTX6"/>
<reference evidence="3" key="2">
    <citation type="submission" date="2015-01" db="EMBL/GenBank/DDBJ databases">
        <title>Evolutionary Origins and Diversification of the Mycorrhizal Mutualists.</title>
        <authorList>
            <consortium name="DOE Joint Genome Institute"/>
            <consortium name="Mycorrhizal Genomics Consortium"/>
            <person name="Kohler A."/>
            <person name="Kuo A."/>
            <person name="Nagy L.G."/>
            <person name="Floudas D."/>
            <person name="Copeland A."/>
            <person name="Barry K.W."/>
            <person name="Cichocki N."/>
            <person name="Veneault-Fourrey C."/>
            <person name="LaButti K."/>
            <person name="Lindquist E.A."/>
            <person name="Lipzen A."/>
            <person name="Lundell T."/>
            <person name="Morin E."/>
            <person name="Murat C."/>
            <person name="Riley R."/>
            <person name="Ohm R."/>
            <person name="Sun H."/>
            <person name="Tunlid A."/>
            <person name="Henrissat B."/>
            <person name="Grigoriev I.V."/>
            <person name="Hibbett D.S."/>
            <person name="Martin F."/>
        </authorList>
    </citation>
    <scope>NUCLEOTIDE SEQUENCE [LARGE SCALE GENOMIC DNA]</scope>
    <source>
        <strain evidence="3">MUT 4182</strain>
    </source>
</reference>
<feature type="region of interest" description="Disordered" evidence="1">
    <location>
        <begin position="188"/>
        <end position="213"/>
    </location>
</feature>
<feature type="compositionally biased region" description="Polar residues" evidence="1">
    <location>
        <begin position="83"/>
        <end position="105"/>
    </location>
</feature>
<accession>A0A0C3QTX6</accession>
<feature type="region of interest" description="Disordered" evidence="1">
    <location>
        <begin position="79"/>
        <end position="144"/>
    </location>
</feature>
<feature type="region of interest" description="Disordered" evidence="1">
    <location>
        <begin position="24"/>
        <end position="64"/>
    </location>
</feature>
<dbReference type="STRING" id="1051891.A0A0C3QTX6"/>
<feature type="compositionally biased region" description="Basic and acidic residues" evidence="1">
    <location>
        <begin position="247"/>
        <end position="257"/>
    </location>
</feature>
<dbReference type="EMBL" id="KN822960">
    <property type="protein sequence ID" value="KIO31764.1"/>
    <property type="molecule type" value="Genomic_DNA"/>
</dbReference>
<proteinExistence type="predicted"/>
<feature type="region of interest" description="Disordered" evidence="1">
    <location>
        <begin position="243"/>
        <end position="272"/>
    </location>
</feature>
<protein>
    <submittedName>
        <fullName evidence="2">Uncharacterized protein</fullName>
    </submittedName>
</protein>
<name>A0A0C3QTX6_9AGAM</name>
<feature type="compositionally biased region" description="Acidic residues" evidence="1">
    <location>
        <begin position="196"/>
        <end position="205"/>
    </location>
</feature>
<dbReference type="HOGENOM" id="CLU_035154_0_0_1"/>
<sequence>MSETPQKPQPTSRLKFVWDYLGWRDPDPAIDDDVKDTGERFDEKSGECGDKENEKATSTEEPTIEDLVAMVWQLLDQLDRDNSPVSTPTPLAVTPPSNSDPTPESDTLLERNQAMLSSTPPLLRTVPDVAQPTPSAVPPLADSKLPGYISSPEVVNGAQAAPSSTEKQTKSVWEVLVQLVPYKLPVVPAPGSKTDGEEDPEEEASETSWIPLIPDPNSKVELAKSIVQCFISNVMAKGGLRLSGKAGLHDHGEKQEPSDDPTPPPTKPAKEVKASIPSKMAISFQATWWGYRLWLPPPVMDVLSKQAPTIAGAFGWLTEKMATANLPPPLETAAALLMPAIPRLKYIGAFIALSWLKIKSCDKGNGVVLSAIWLLPIVLVPESWEDWEETINWGRGD</sequence>
<gene>
    <name evidence="2" type="ORF">M407DRAFT_19273</name>
</gene>
<keyword evidence="3" id="KW-1185">Reference proteome</keyword>
<evidence type="ECO:0000256" key="1">
    <source>
        <dbReference type="SAM" id="MobiDB-lite"/>
    </source>
</evidence>
<feature type="compositionally biased region" description="Basic and acidic residues" evidence="1">
    <location>
        <begin position="35"/>
        <end position="58"/>
    </location>
</feature>